<evidence type="ECO:0000313" key="3">
    <source>
        <dbReference type="Proteomes" id="UP000216057"/>
    </source>
</evidence>
<dbReference type="EMBL" id="CP062938">
    <property type="protein sequence ID" value="QOL31724.1"/>
    <property type="molecule type" value="Genomic_DNA"/>
</dbReference>
<dbReference type="RefSeq" id="WP_094636816.1">
    <property type="nucleotide sequence ID" value="NZ_CP062938.1"/>
</dbReference>
<protein>
    <submittedName>
        <fullName evidence="1">Uncharacterized protein</fullName>
    </submittedName>
</protein>
<accession>A0A261G9X3</accession>
<evidence type="ECO:0000313" key="2">
    <source>
        <dbReference type="EMBL" id="QOL31724.1"/>
    </source>
</evidence>
<dbReference type="Proteomes" id="UP000593943">
    <property type="component" value="Chromosome"/>
</dbReference>
<gene>
    <name evidence="2" type="ORF">BE0216_04030</name>
    <name evidence="1" type="ORF">BEUL_1232</name>
</gene>
<reference evidence="1 3" key="1">
    <citation type="journal article" date="2017" name="BMC Genomics">
        <title>Comparative genomic and phylogenomic analyses of the Bifidobacteriaceae family.</title>
        <authorList>
            <person name="Lugli G.A."/>
            <person name="Milani C."/>
            <person name="Turroni F."/>
            <person name="Duranti S."/>
            <person name="Mancabelli L."/>
            <person name="Mangifesta M."/>
            <person name="Ferrario C."/>
            <person name="Modesto M."/>
            <person name="Mattarelli P."/>
            <person name="Jiri K."/>
            <person name="van Sinderen D."/>
            <person name="Ventura M."/>
        </authorList>
    </citation>
    <scope>NUCLEOTIDE SEQUENCE [LARGE SCALE GENOMIC DNA]</scope>
    <source>
        <strain evidence="1 3">DSM 100216</strain>
    </source>
</reference>
<evidence type="ECO:0000313" key="1">
    <source>
        <dbReference type="EMBL" id="OZG68219.1"/>
    </source>
</evidence>
<dbReference type="KEGG" id="beu:BE0216_04030"/>
<organism evidence="1 3">
    <name type="scientific">Bifidobacterium eulemuris</name>
    <dbReference type="NCBI Taxonomy" id="1765219"/>
    <lineage>
        <taxon>Bacteria</taxon>
        <taxon>Bacillati</taxon>
        <taxon>Actinomycetota</taxon>
        <taxon>Actinomycetes</taxon>
        <taxon>Bifidobacteriales</taxon>
        <taxon>Bifidobacteriaceae</taxon>
        <taxon>Bifidobacterium</taxon>
    </lineage>
</organism>
<proteinExistence type="predicted"/>
<name>A0A261G9X3_9BIFI</name>
<dbReference type="AlphaFoldDB" id="A0A261G9X3"/>
<sequence>MARTTLERPKLEPGFYQDEDGDYWLKTTEGIWLYADMLWGDQWTVATSDKIHVNPEETHLERINPAELDCLISDKERDAQ</sequence>
<dbReference type="EMBL" id="MWWZ01000006">
    <property type="protein sequence ID" value="OZG68219.1"/>
    <property type="molecule type" value="Genomic_DNA"/>
</dbReference>
<keyword evidence="4" id="KW-1185">Reference proteome</keyword>
<reference evidence="2 4" key="2">
    <citation type="submission" date="2020-10" db="EMBL/GenBank/DDBJ databases">
        <title>Genome sequencing of Bifidobacterium eulemuris_DSMZ_100216.</title>
        <authorList>
            <person name="Kim J."/>
        </authorList>
    </citation>
    <scope>NUCLEOTIDE SEQUENCE [LARGE SCALE GENOMIC DNA]</scope>
    <source>
        <strain evidence="2 4">DSM 100216</strain>
    </source>
</reference>
<dbReference type="Proteomes" id="UP000216057">
    <property type="component" value="Unassembled WGS sequence"/>
</dbReference>
<evidence type="ECO:0000313" key="4">
    <source>
        <dbReference type="Proteomes" id="UP000593943"/>
    </source>
</evidence>